<keyword evidence="1 2" id="KW-0732">Signal</keyword>
<keyword evidence="4" id="KW-1185">Reference proteome</keyword>
<sequence>MKIGLIIILIAFLVKFCRGGYGTNGGIYDEESFHKEFDGHLRFTACDGLTKPAIIITKLDVNPKMFFIPQNVSMTIGFEFTKNIEPPIMVKIDISKQLGFMGYVKLPCIANYGSCTFGRICEILDTYPEDSFAYKVSCPNWLKKAGVKCKCPVTKGSYGVANVRVPIESTIVPKWIATGDYKAALIIDDGNQTVGCFKFQFRLR</sequence>
<dbReference type="GO" id="GO:0009898">
    <property type="term" value="C:cytoplasmic side of plasma membrane"/>
    <property type="evidence" value="ECO:0007669"/>
    <property type="project" value="TreeGrafter"/>
</dbReference>
<evidence type="ECO:0000259" key="3">
    <source>
        <dbReference type="Pfam" id="PF02221"/>
    </source>
</evidence>
<reference evidence="5" key="1">
    <citation type="submission" date="2025-08" db="UniProtKB">
        <authorList>
            <consortium name="RefSeq"/>
        </authorList>
    </citation>
    <scope>IDENTIFICATION</scope>
    <source>
        <tissue evidence="5">Entire body</tissue>
    </source>
</reference>
<evidence type="ECO:0000256" key="1">
    <source>
        <dbReference type="ARBA" id="ARBA00022729"/>
    </source>
</evidence>
<evidence type="ECO:0000313" key="4">
    <source>
        <dbReference type="Proteomes" id="UP000192223"/>
    </source>
</evidence>
<dbReference type="AlphaFoldDB" id="A0A7F5RJF1"/>
<gene>
    <name evidence="5" type="primary">LOC108739747</name>
</gene>
<dbReference type="InterPro" id="IPR028996">
    <property type="entry name" value="GM2-AP"/>
</dbReference>
<accession>A0A7F5RJF1</accession>
<dbReference type="GeneID" id="108739747"/>
<proteinExistence type="predicted"/>
<dbReference type="Pfam" id="PF02221">
    <property type="entry name" value="E1_DerP2_DerF2"/>
    <property type="match status" value="1"/>
</dbReference>
<feature type="signal peptide" evidence="2">
    <location>
        <begin position="1"/>
        <end position="19"/>
    </location>
</feature>
<dbReference type="GO" id="GO:0008047">
    <property type="term" value="F:enzyme activator activity"/>
    <property type="evidence" value="ECO:0007669"/>
    <property type="project" value="InterPro"/>
</dbReference>
<dbReference type="InterPro" id="IPR036846">
    <property type="entry name" value="GM2-AP_sf"/>
</dbReference>
<evidence type="ECO:0000313" key="5">
    <source>
        <dbReference type="RefSeq" id="XP_025835990.1"/>
    </source>
</evidence>
<dbReference type="SUPFAM" id="SSF63707">
    <property type="entry name" value="Ganglioside M2 (gm2) activator"/>
    <property type="match status" value="1"/>
</dbReference>
<organism evidence="4 5">
    <name type="scientific">Agrilus planipennis</name>
    <name type="common">Emerald ash borer</name>
    <name type="synonym">Agrilus marcopoli</name>
    <dbReference type="NCBI Taxonomy" id="224129"/>
    <lineage>
        <taxon>Eukaryota</taxon>
        <taxon>Metazoa</taxon>
        <taxon>Ecdysozoa</taxon>
        <taxon>Arthropoda</taxon>
        <taxon>Hexapoda</taxon>
        <taxon>Insecta</taxon>
        <taxon>Pterygota</taxon>
        <taxon>Neoptera</taxon>
        <taxon>Endopterygota</taxon>
        <taxon>Coleoptera</taxon>
        <taxon>Polyphaga</taxon>
        <taxon>Elateriformia</taxon>
        <taxon>Buprestoidea</taxon>
        <taxon>Buprestidae</taxon>
        <taxon>Agrilinae</taxon>
        <taxon>Agrilus</taxon>
    </lineage>
</organism>
<evidence type="ECO:0000256" key="2">
    <source>
        <dbReference type="SAM" id="SignalP"/>
    </source>
</evidence>
<feature type="domain" description="MD-2-related lipid-recognition" evidence="3">
    <location>
        <begin position="42"/>
        <end position="202"/>
    </location>
</feature>
<feature type="chain" id="PRO_5028883878" evidence="2">
    <location>
        <begin position="20"/>
        <end position="204"/>
    </location>
</feature>
<dbReference type="GO" id="GO:0005319">
    <property type="term" value="F:lipid transporter activity"/>
    <property type="evidence" value="ECO:0007669"/>
    <property type="project" value="TreeGrafter"/>
</dbReference>
<dbReference type="Proteomes" id="UP000192223">
    <property type="component" value="Unplaced"/>
</dbReference>
<dbReference type="RefSeq" id="XP_025835990.1">
    <property type="nucleotide sequence ID" value="XM_025980205.1"/>
</dbReference>
<dbReference type="KEGG" id="apln:108739747"/>
<protein>
    <submittedName>
        <fullName evidence="5">Ganglioside GM2 activator-like</fullName>
    </submittedName>
</protein>
<dbReference type="GO" id="GO:0006689">
    <property type="term" value="P:ganglioside catabolic process"/>
    <property type="evidence" value="ECO:0007669"/>
    <property type="project" value="InterPro"/>
</dbReference>
<dbReference type="PANTHER" id="PTHR17357:SF0">
    <property type="entry name" value="GANGLIOSIDE GM2 ACTIVATOR"/>
    <property type="match status" value="1"/>
</dbReference>
<dbReference type="InterPro" id="IPR003172">
    <property type="entry name" value="ML_dom"/>
</dbReference>
<dbReference type="PANTHER" id="PTHR17357">
    <property type="entry name" value="GM2 GANGLIOSIDE ACTIVATOR PROTEIN"/>
    <property type="match status" value="1"/>
</dbReference>
<name>A0A7F5RJF1_AGRPL</name>
<dbReference type="Gene3D" id="2.70.220.10">
    <property type="entry name" value="Ganglioside GM2 activator"/>
    <property type="match status" value="1"/>
</dbReference>
<dbReference type="OrthoDB" id="6409159at2759"/>
<dbReference type="InParanoid" id="A0A7F5RJF1"/>